<dbReference type="SUPFAM" id="SSF55681">
    <property type="entry name" value="Class II aaRS and biotin synthetases"/>
    <property type="match status" value="1"/>
</dbReference>
<dbReference type="GO" id="GO:0016874">
    <property type="term" value="F:ligase activity"/>
    <property type="evidence" value="ECO:0007669"/>
    <property type="project" value="UniProtKB-KW"/>
</dbReference>
<evidence type="ECO:0000313" key="3">
    <source>
        <dbReference type="Proteomes" id="UP000545507"/>
    </source>
</evidence>
<dbReference type="Proteomes" id="UP000545507">
    <property type="component" value="Unassembled WGS sequence"/>
</dbReference>
<proteinExistence type="predicted"/>
<keyword evidence="2" id="KW-0436">Ligase</keyword>
<keyword evidence="3" id="KW-1185">Reference proteome</keyword>
<accession>A0A7Y8GX51</accession>
<dbReference type="AlphaFoldDB" id="A0A7Y8GX51"/>
<dbReference type="Gene3D" id="3.30.930.10">
    <property type="entry name" value="Bira Bifunctional Protein, Domain 2"/>
    <property type="match status" value="1"/>
</dbReference>
<organism evidence="2 3">
    <name type="scientific">Hydrogenophaga aromaticivorans</name>
    <dbReference type="NCBI Taxonomy" id="2610898"/>
    <lineage>
        <taxon>Bacteria</taxon>
        <taxon>Pseudomonadati</taxon>
        <taxon>Pseudomonadota</taxon>
        <taxon>Betaproteobacteria</taxon>
        <taxon>Burkholderiales</taxon>
        <taxon>Comamonadaceae</taxon>
        <taxon>Hydrogenophaga</taxon>
    </lineage>
</organism>
<dbReference type="PROSITE" id="PS51733">
    <property type="entry name" value="BPL_LPL_CATALYTIC"/>
    <property type="match status" value="1"/>
</dbReference>
<evidence type="ECO:0000313" key="2">
    <source>
        <dbReference type="EMBL" id="NWF45968.1"/>
    </source>
</evidence>
<sequence>MLGCSQRALRDGIAARLPPRGVDLVERASGGGAVLSGPWMVSVSVALPPDHVWATNGLEGYRQLGRLHAVVLSGLGVATMSVPPEGVERGNQRWGGGVRWACFGSLAPWELTDGEGRKVVGLAQRRQGHGVLLVAGTLCHAPDWPLLCDALGFPGDAPWLQRVTVACDALADRAFSAATLVGQLRRALASELWTPRRSSFPV</sequence>
<dbReference type="InterPro" id="IPR004143">
    <property type="entry name" value="BPL_LPL_catalytic"/>
</dbReference>
<reference evidence="2 3" key="1">
    <citation type="submission" date="2019-09" db="EMBL/GenBank/DDBJ databases">
        <title>Hydrogenophaga aromatica sp. nov., isolated from a para-xylene-degrading enrichment culture.</title>
        <authorList>
            <person name="Tancsics A."/>
            <person name="Banerjee S."/>
        </authorList>
    </citation>
    <scope>NUCLEOTIDE SEQUENCE [LARGE SCALE GENOMIC DNA]</scope>
    <source>
        <strain evidence="2 3">D2P1</strain>
    </source>
</reference>
<name>A0A7Y8GX51_9BURK</name>
<comment type="caution">
    <text evidence="2">The sequence shown here is derived from an EMBL/GenBank/DDBJ whole genome shotgun (WGS) entry which is preliminary data.</text>
</comment>
<feature type="domain" description="BPL/LPL catalytic" evidence="1">
    <location>
        <begin position="1"/>
        <end position="192"/>
    </location>
</feature>
<dbReference type="Pfam" id="PF21948">
    <property type="entry name" value="LplA-B_cat"/>
    <property type="match status" value="1"/>
</dbReference>
<dbReference type="InterPro" id="IPR045864">
    <property type="entry name" value="aa-tRNA-synth_II/BPL/LPL"/>
</dbReference>
<protein>
    <submittedName>
        <fullName evidence="2">Ligase</fullName>
    </submittedName>
</protein>
<evidence type="ECO:0000259" key="1">
    <source>
        <dbReference type="PROSITE" id="PS51733"/>
    </source>
</evidence>
<gene>
    <name evidence="2" type="ORF">F3K02_12005</name>
</gene>
<dbReference type="EMBL" id="VYGV01000007">
    <property type="protein sequence ID" value="NWF45968.1"/>
    <property type="molecule type" value="Genomic_DNA"/>
</dbReference>